<accession>A0A6P6WPU5</accession>
<reference evidence="3" key="1">
    <citation type="journal article" date="2025" name="Foods">
        <title>Unveiling the Microbial Signatures of Arabica Coffee Cherries: Insights into Ripeness Specific Diversity, Functional Traits, and Implications for Quality and Safety.</title>
        <authorList>
            <consortium name="RefSeq"/>
            <person name="Tenea G.N."/>
            <person name="Cifuentes V."/>
            <person name="Reyes P."/>
            <person name="Cevallos-Vallejos M."/>
        </authorList>
    </citation>
    <scope>NUCLEOTIDE SEQUENCE [LARGE SCALE GENOMIC DNA]</scope>
</reference>
<gene>
    <name evidence="4 5" type="primary">LOC113734798</name>
</gene>
<evidence type="ECO:0000256" key="1">
    <source>
        <dbReference type="SAM" id="MobiDB-lite"/>
    </source>
</evidence>
<evidence type="ECO:0000259" key="2">
    <source>
        <dbReference type="PROSITE" id="PS50053"/>
    </source>
</evidence>
<reference evidence="4" key="2">
    <citation type="submission" date="2025-04" db="UniProtKB">
        <authorList>
            <consortium name="RefSeq"/>
        </authorList>
    </citation>
    <scope>IDENTIFICATION</scope>
    <source>
        <tissue evidence="4 5">Leaves</tissue>
    </source>
</reference>
<dbReference type="PROSITE" id="PS50053">
    <property type="entry name" value="UBIQUITIN_2"/>
    <property type="match status" value="1"/>
</dbReference>
<organism evidence="3 4">
    <name type="scientific">Coffea arabica</name>
    <name type="common">Arabian coffee</name>
    <dbReference type="NCBI Taxonomy" id="13443"/>
    <lineage>
        <taxon>Eukaryota</taxon>
        <taxon>Viridiplantae</taxon>
        <taxon>Streptophyta</taxon>
        <taxon>Embryophyta</taxon>
        <taxon>Tracheophyta</taxon>
        <taxon>Spermatophyta</taxon>
        <taxon>Magnoliopsida</taxon>
        <taxon>eudicotyledons</taxon>
        <taxon>Gunneridae</taxon>
        <taxon>Pentapetalae</taxon>
        <taxon>asterids</taxon>
        <taxon>lamiids</taxon>
        <taxon>Gentianales</taxon>
        <taxon>Rubiaceae</taxon>
        <taxon>Ixoroideae</taxon>
        <taxon>Gardenieae complex</taxon>
        <taxon>Bertiereae - Coffeeae clade</taxon>
        <taxon>Coffeeae</taxon>
        <taxon>Coffea</taxon>
    </lineage>
</organism>
<name>A0A6P6WPU5_COFAR</name>
<evidence type="ECO:0000313" key="3">
    <source>
        <dbReference type="Proteomes" id="UP001652660"/>
    </source>
</evidence>
<dbReference type="InterPro" id="IPR029071">
    <property type="entry name" value="Ubiquitin-like_domsf"/>
</dbReference>
<dbReference type="PANTHER" id="PTHR10562">
    <property type="entry name" value="SMALL UBIQUITIN-RELATED MODIFIER"/>
    <property type="match status" value="1"/>
</dbReference>
<dbReference type="Pfam" id="PF11976">
    <property type="entry name" value="Rad60-SLD"/>
    <property type="match status" value="1"/>
</dbReference>
<dbReference type="RefSeq" id="XP_071939318.1">
    <property type="nucleotide sequence ID" value="XM_072083217.1"/>
</dbReference>
<dbReference type="Gene3D" id="3.10.20.90">
    <property type="entry name" value="Phosphatidylinositol 3-kinase Catalytic Subunit, Chain A, domain 1"/>
    <property type="match status" value="1"/>
</dbReference>
<sequence length="110" mass="12413">MSANGGESTASIEMEKSKVTESTVAIKVTSQDGKETFFRIRRESQMKKLLIAYCQKFFLNYQTTRFFYEGDYFNHNKTPNELGMEDDVLIECLVEQLGGGGMSSSPKMAD</sequence>
<feature type="domain" description="Ubiquitin-like" evidence="2">
    <location>
        <begin position="22"/>
        <end position="99"/>
    </location>
</feature>
<protein>
    <submittedName>
        <fullName evidence="4 5">Small ubiquitin-related modifier 8</fullName>
    </submittedName>
</protein>
<dbReference type="InterPro" id="IPR022617">
    <property type="entry name" value="Rad60/SUMO-like_dom"/>
</dbReference>
<dbReference type="Proteomes" id="UP001652660">
    <property type="component" value="Chromosome 3c"/>
</dbReference>
<dbReference type="InterPro" id="IPR000626">
    <property type="entry name" value="Ubiquitin-like_dom"/>
</dbReference>
<dbReference type="SUPFAM" id="SSF54236">
    <property type="entry name" value="Ubiquitin-like"/>
    <property type="match status" value="1"/>
</dbReference>
<feature type="compositionally biased region" description="Polar residues" evidence="1">
    <location>
        <begin position="1"/>
        <end position="11"/>
    </location>
</feature>
<dbReference type="OrthoDB" id="442921at2759"/>
<feature type="region of interest" description="Disordered" evidence="1">
    <location>
        <begin position="1"/>
        <end position="20"/>
    </location>
</feature>
<evidence type="ECO:0000313" key="5">
    <source>
        <dbReference type="RefSeq" id="XP_071939318.1"/>
    </source>
</evidence>
<dbReference type="AlphaFoldDB" id="A0A6P6WPU5"/>
<keyword evidence="3" id="KW-1185">Reference proteome</keyword>
<evidence type="ECO:0000313" key="4">
    <source>
        <dbReference type="RefSeq" id="XP_027117300.1"/>
    </source>
</evidence>
<proteinExistence type="predicted"/>
<dbReference type="GeneID" id="113734798"/>
<dbReference type="RefSeq" id="XP_027117300.1">
    <property type="nucleotide sequence ID" value="XM_027261499.1"/>
</dbReference>